<sequence length="285" mass="30830">MKKKLLVAAIMAAMTLSASAVFAATPINFSGDGYLQYNNTQGDTGGNNGFDSRIRLNIDGTVDNVLNVHVRAKTLTDLSTSYVGSENGQVQFDQAWVGGKLDNVDLKAGKMSLYSGKGLLMDDDGFNGIQAGAALDGVQLNGFYGKDSGRVKTNIAEMKTAFGDVNFGANYMEYGADHYYGLNADTKVGDAVLNVEYVKNTTTSDNGYMAGVTMGNYTVSYRDIEPTAIDVHTTNTNYIDSKGFKVAARYGLSKNSSITLYQDFAKHHDGSGNHERTNVEYDYNF</sequence>
<feature type="signal peptide" evidence="1">
    <location>
        <begin position="1"/>
        <end position="23"/>
    </location>
</feature>
<name>A0A498RCQ8_9FIRM</name>
<evidence type="ECO:0000313" key="2">
    <source>
        <dbReference type="EMBL" id="VBB08697.1"/>
    </source>
</evidence>
<dbReference type="RefSeq" id="WP_122629559.1">
    <property type="nucleotide sequence ID" value="NZ_UPPP01000094.1"/>
</dbReference>
<dbReference type="Proteomes" id="UP000277811">
    <property type="component" value="Unassembled WGS sequence"/>
</dbReference>
<reference evidence="2 3" key="1">
    <citation type="submission" date="2018-06" db="EMBL/GenBank/DDBJ databases">
        <authorList>
            <person name="Strepis N."/>
        </authorList>
    </citation>
    <scope>NUCLEOTIDE SEQUENCE [LARGE SCALE GENOMIC DNA]</scope>
    <source>
        <strain evidence="2">LUCI</strain>
    </source>
</reference>
<keyword evidence="1" id="KW-0732">Signal</keyword>
<gene>
    <name evidence="2" type="ORF">LUCI_3975</name>
</gene>
<proteinExistence type="predicted"/>
<evidence type="ECO:0000313" key="3">
    <source>
        <dbReference type="Proteomes" id="UP000277811"/>
    </source>
</evidence>
<evidence type="ECO:0008006" key="4">
    <source>
        <dbReference type="Google" id="ProtNLM"/>
    </source>
</evidence>
<organism evidence="2 3">
    <name type="scientific">Lucifera butyrica</name>
    <dbReference type="NCBI Taxonomy" id="1351585"/>
    <lineage>
        <taxon>Bacteria</taxon>
        <taxon>Bacillati</taxon>
        <taxon>Bacillota</taxon>
        <taxon>Negativicutes</taxon>
        <taxon>Veillonellales</taxon>
        <taxon>Veillonellaceae</taxon>
        <taxon>Lucifera</taxon>
    </lineage>
</organism>
<evidence type="ECO:0000256" key="1">
    <source>
        <dbReference type="SAM" id="SignalP"/>
    </source>
</evidence>
<accession>A0A498RCQ8</accession>
<dbReference type="EMBL" id="UPPP01000094">
    <property type="protein sequence ID" value="VBB08697.1"/>
    <property type="molecule type" value="Genomic_DNA"/>
</dbReference>
<dbReference type="AlphaFoldDB" id="A0A498RCQ8"/>
<feature type="chain" id="PRO_5019746893" description="Porin domain-containing protein" evidence="1">
    <location>
        <begin position="24"/>
        <end position="285"/>
    </location>
</feature>
<protein>
    <recommendedName>
        <fullName evidence="4">Porin domain-containing protein</fullName>
    </recommendedName>
</protein>
<keyword evidence="3" id="KW-1185">Reference proteome</keyword>
<dbReference type="SUPFAM" id="SSF56935">
    <property type="entry name" value="Porins"/>
    <property type="match status" value="1"/>
</dbReference>
<dbReference type="OrthoDB" id="1674256at2"/>